<dbReference type="Proteomes" id="UP000825123">
    <property type="component" value="Chromosome"/>
</dbReference>
<gene>
    <name evidence="1" type="ORF">KN1_22260</name>
</gene>
<dbReference type="GeneID" id="66163957"/>
<keyword evidence="2" id="KW-1185">Reference proteome</keyword>
<dbReference type="AlphaFoldDB" id="A0A8D5U917"/>
<proteinExistence type="predicted"/>
<organism evidence="1 2">
    <name type="scientific">Stygiolobus caldivivus</name>
    <dbReference type="NCBI Taxonomy" id="2824673"/>
    <lineage>
        <taxon>Archaea</taxon>
        <taxon>Thermoproteota</taxon>
        <taxon>Thermoprotei</taxon>
        <taxon>Sulfolobales</taxon>
        <taxon>Sulfolobaceae</taxon>
        <taxon>Stygiolobus</taxon>
    </lineage>
</organism>
<name>A0A8D5U917_9CREN</name>
<dbReference type="RefSeq" id="WP_221287617.1">
    <property type="nucleotide sequence ID" value="NZ_AP024597.1"/>
</dbReference>
<sequence>MQKVFENNNINVQAFAQDIENSLKTDGWQTTLTQNGPNDYLIRGTKRAGHIHHKEEEIIVRIKGDPNNVIVIVEEENIGGFGRMWINSKLLGEMERKVKDGFYSY</sequence>
<protein>
    <submittedName>
        <fullName evidence="1">Uncharacterized protein</fullName>
    </submittedName>
</protein>
<evidence type="ECO:0000313" key="2">
    <source>
        <dbReference type="Proteomes" id="UP000825123"/>
    </source>
</evidence>
<accession>A0A8D5U917</accession>
<dbReference type="KEGG" id="csty:KN1_22260"/>
<dbReference type="EMBL" id="AP024597">
    <property type="protein sequence ID" value="BCU70929.1"/>
    <property type="molecule type" value="Genomic_DNA"/>
</dbReference>
<reference evidence="1 2" key="1">
    <citation type="submission" date="2021-04" db="EMBL/GenBank/DDBJ databases">
        <title>Complete genome sequence of Stygiolobus sp. KN-1.</title>
        <authorList>
            <person name="Nakamura K."/>
            <person name="Sakai H."/>
            <person name="Kurosawa N."/>
        </authorList>
    </citation>
    <scope>NUCLEOTIDE SEQUENCE [LARGE SCALE GENOMIC DNA]</scope>
    <source>
        <strain evidence="1 2">KN-1</strain>
    </source>
</reference>
<evidence type="ECO:0000313" key="1">
    <source>
        <dbReference type="EMBL" id="BCU70929.1"/>
    </source>
</evidence>